<dbReference type="OrthoDB" id="6366139at2759"/>
<evidence type="ECO:0000313" key="2">
    <source>
        <dbReference type="EMBL" id="MPC93867.1"/>
    </source>
</evidence>
<feature type="compositionally biased region" description="Polar residues" evidence="1">
    <location>
        <begin position="14"/>
        <end position="32"/>
    </location>
</feature>
<sequence length="144" mass="16147">MQVEKPEKRKKKNTSGNLSTSLDSSLQSNGDLQSPRKKKKTKHLPQIANEATENSPDAEELKYPEKKIKKEHFESDSGNINSLSFKGKKKSKEKHVWCVESLEHEAELRRLSVGECERVVAAGCLRGEGCTCMTEGSTKARQNM</sequence>
<gene>
    <name evidence="2" type="ORF">E2C01_089012</name>
</gene>
<name>A0A5B7JL34_PORTR</name>
<proteinExistence type="predicted"/>
<feature type="region of interest" description="Disordered" evidence="1">
    <location>
        <begin position="1"/>
        <end position="61"/>
    </location>
</feature>
<dbReference type="AlphaFoldDB" id="A0A5B7JL34"/>
<evidence type="ECO:0000256" key="1">
    <source>
        <dbReference type="SAM" id="MobiDB-lite"/>
    </source>
</evidence>
<keyword evidence="3" id="KW-1185">Reference proteome</keyword>
<organism evidence="2 3">
    <name type="scientific">Portunus trituberculatus</name>
    <name type="common">Swimming crab</name>
    <name type="synonym">Neptunus trituberculatus</name>
    <dbReference type="NCBI Taxonomy" id="210409"/>
    <lineage>
        <taxon>Eukaryota</taxon>
        <taxon>Metazoa</taxon>
        <taxon>Ecdysozoa</taxon>
        <taxon>Arthropoda</taxon>
        <taxon>Crustacea</taxon>
        <taxon>Multicrustacea</taxon>
        <taxon>Malacostraca</taxon>
        <taxon>Eumalacostraca</taxon>
        <taxon>Eucarida</taxon>
        <taxon>Decapoda</taxon>
        <taxon>Pleocyemata</taxon>
        <taxon>Brachyura</taxon>
        <taxon>Eubrachyura</taxon>
        <taxon>Portunoidea</taxon>
        <taxon>Portunidae</taxon>
        <taxon>Portuninae</taxon>
        <taxon>Portunus</taxon>
    </lineage>
</organism>
<dbReference type="Proteomes" id="UP000324222">
    <property type="component" value="Unassembled WGS sequence"/>
</dbReference>
<dbReference type="EMBL" id="VSRR010096395">
    <property type="protein sequence ID" value="MPC93867.1"/>
    <property type="molecule type" value="Genomic_DNA"/>
</dbReference>
<evidence type="ECO:0000313" key="3">
    <source>
        <dbReference type="Proteomes" id="UP000324222"/>
    </source>
</evidence>
<protein>
    <submittedName>
        <fullName evidence="2">Uncharacterized protein</fullName>
    </submittedName>
</protein>
<accession>A0A5B7JL34</accession>
<comment type="caution">
    <text evidence="2">The sequence shown here is derived from an EMBL/GenBank/DDBJ whole genome shotgun (WGS) entry which is preliminary data.</text>
</comment>
<reference evidence="2 3" key="1">
    <citation type="submission" date="2019-05" db="EMBL/GenBank/DDBJ databases">
        <title>Another draft genome of Portunus trituberculatus and its Hox gene families provides insights of decapod evolution.</title>
        <authorList>
            <person name="Jeong J.-H."/>
            <person name="Song I."/>
            <person name="Kim S."/>
            <person name="Choi T."/>
            <person name="Kim D."/>
            <person name="Ryu S."/>
            <person name="Kim W."/>
        </authorList>
    </citation>
    <scope>NUCLEOTIDE SEQUENCE [LARGE SCALE GENOMIC DNA]</scope>
    <source>
        <tissue evidence="2">Muscle</tissue>
    </source>
</reference>